<keyword evidence="3" id="KW-1185">Reference proteome</keyword>
<evidence type="ECO:0000313" key="3">
    <source>
        <dbReference type="Proteomes" id="UP001596353"/>
    </source>
</evidence>
<sequence>MILLALIYLLLAFGALAALCTMILRIGAMIGTCPQTSAAARAAAVTIATGFAAIGTGGVILIGALLPLAVSGPVISFLLALGLASLCLGLGFTHAVGTLRAVLATPARDNPRQQPEPA</sequence>
<accession>A0ABW2B055</accession>
<name>A0ABW2B055_9RHOB</name>
<comment type="caution">
    <text evidence="2">The sequence shown here is derived from an EMBL/GenBank/DDBJ whole genome shotgun (WGS) entry which is preliminary data.</text>
</comment>
<keyword evidence="1" id="KW-0812">Transmembrane</keyword>
<keyword evidence="1" id="KW-0472">Membrane</keyword>
<protein>
    <submittedName>
        <fullName evidence="2">Uncharacterized protein</fullName>
    </submittedName>
</protein>
<evidence type="ECO:0000313" key="2">
    <source>
        <dbReference type="EMBL" id="MFC6758972.1"/>
    </source>
</evidence>
<organism evidence="2 3">
    <name type="scientific">Sulfitobacter porphyrae</name>
    <dbReference type="NCBI Taxonomy" id="1246864"/>
    <lineage>
        <taxon>Bacteria</taxon>
        <taxon>Pseudomonadati</taxon>
        <taxon>Pseudomonadota</taxon>
        <taxon>Alphaproteobacteria</taxon>
        <taxon>Rhodobacterales</taxon>
        <taxon>Roseobacteraceae</taxon>
        <taxon>Sulfitobacter</taxon>
    </lineage>
</organism>
<feature type="transmembrane region" description="Helical" evidence="1">
    <location>
        <begin position="49"/>
        <end position="70"/>
    </location>
</feature>
<dbReference type="Proteomes" id="UP001596353">
    <property type="component" value="Unassembled WGS sequence"/>
</dbReference>
<keyword evidence="1" id="KW-1133">Transmembrane helix</keyword>
<gene>
    <name evidence="2" type="ORF">ACFQFQ_04715</name>
</gene>
<dbReference type="EMBL" id="JBHSWG010000001">
    <property type="protein sequence ID" value="MFC6758972.1"/>
    <property type="molecule type" value="Genomic_DNA"/>
</dbReference>
<proteinExistence type="predicted"/>
<feature type="transmembrane region" description="Helical" evidence="1">
    <location>
        <begin position="77"/>
        <end position="96"/>
    </location>
</feature>
<evidence type="ECO:0000256" key="1">
    <source>
        <dbReference type="SAM" id="Phobius"/>
    </source>
</evidence>
<reference evidence="3" key="1">
    <citation type="journal article" date="2019" name="Int. J. Syst. Evol. Microbiol.">
        <title>The Global Catalogue of Microorganisms (GCM) 10K type strain sequencing project: providing services to taxonomists for standard genome sequencing and annotation.</title>
        <authorList>
            <consortium name="The Broad Institute Genomics Platform"/>
            <consortium name="The Broad Institute Genome Sequencing Center for Infectious Disease"/>
            <person name="Wu L."/>
            <person name="Ma J."/>
        </authorList>
    </citation>
    <scope>NUCLEOTIDE SEQUENCE [LARGE SCALE GENOMIC DNA]</scope>
    <source>
        <strain evidence="3">CCUG 66188</strain>
    </source>
</reference>